<reference evidence="1 2" key="1">
    <citation type="journal article" date="2011" name="J. Bacteriol.">
        <title>Genome sequence of Helicobacter bizzozeronii strain CIII-1, an isolate from human gastric mucosa.</title>
        <authorList>
            <person name="Schott T."/>
            <person name="Rossi M."/>
            <person name="Hanninen M.L."/>
        </authorList>
    </citation>
    <scope>NUCLEOTIDE SEQUENCE [LARGE SCALE GENOMIC DNA]</scope>
    <source>
        <strain evidence="1 2">CIII-1</strain>
    </source>
</reference>
<dbReference type="SUPFAM" id="SSF55821">
    <property type="entry name" value="YrdC/RibB"/>
    <property type="match status" value="1"/>
</dbReference>
<sequence length="144" mass="16344">MEFVEDVILAQSDTTAGFFSYDANKLNMIKNSPPNKPLLQVSPSLKALNPRVPLQHKALARRTKATLVCRNSQAWRVIQDPLTLNYLERLGVIFSTSANRSAQPYDYQIAFGLAQIIIEDRRGLYASQPSQILKLSKTRKKRLR</sequence>
<evidence type="ECO:0000313" key="2">
    <source>
        <dbReference type="Proteomes" id="UP000008387"/>
    </source>
</evidence>
<dbReference type="EMBL" id="FR871757">
    <property type="protein sequence ID" value="CCB79633.1"/>
    <property type="molecule type" value="Genomic_DNA"/>
</dbReference>
<dbReference type="KEGG" id="hbi:HBZC1_06470"/>
<dbReference type="Proteomes" id="UP000008387">
    <property type="component" value="Chromosome"/>
</dbReference>
<keyword evidence="2" id="KW-1185">Reference proteome</keyword>
<gene>
    <name evidence="1" type="ordered locus">HBZC1_06470</name>
</gene>
<dbReference type="STRING" id="1002804.HBZC1_06470"/>
<dbReference type="HOGENOM" id="CLU_117136_0_0_7"/>
<evidence type="ECO:0000313" key="1">
    <source>
        <dbReference type="EMBL" id="CCB79633.1"/>
    </source>
</evidence>
<protein>
    <submittedName>
        <fullName evidence="1">COG0009 YrdC subfamily, required for N6-threonylcarbamoyl adenosine t(6)A37 modification in tRNA</fullName>
    </submittedName>
</protein>
<proteinExistence type="predicted"/>
<dbReference type="AlphaFoldDB" id="F8KS75"/>
<dbReference type="eggNOG" id="COG0009">
    <property type="taxonomic scope" value="Bacteria"/>
</dbReference>
<organism evidence="1 2">
    <name type="scientific">Helicobacter bizzozeronii (strain CIII-1)</name>
    <dbReference type="NCBI Taxonomy" id="1002804"/>
    <lineage>
        <taxon>Bacteria</taxon>
        <taxon>Pseudomonadati</taxon>
        <taxon>Campylobacterota</taxon>
        <taxon>Epsilonproteobacteria</taxon>
        <taxon>Campylobacterales</taxon>
        <taxon>Helicobacteraceae</taxon>
        <taxon>Helicobacter</taxon>
    </lineage>
</organism>
<accession>F8KS75</accession>
<dbReference type="InterPro" id="IPR017945">
    <property type="entry name" value="DHBP_synth_RibB-like_a/b_dom"/>
</dbReference>
<name>F8KS75_HELBC</name>
<dbReference type="RefSeq" id="WP_013890102.1">
    <property type="nucleotide sequence ID" value="NC_015674.1"/>
</dbReference>